<proteinExistence type="predicted"/>
<evidence type="ECO:0000313" key="2">
    <source>
        <dbReference type="EMBL" id="EFX85070.1"/>
    </source>
</evidence>
<sequence>MQINRLIATVVIISLTRNLFVACSKHHQCKRIDVLKALKIRGNSVAVSCTGKLVPNYNPKRIPQMISEIVCPAEMGDRCTQLVLPMDVFISGTEDQSLQKIIYIPSGCIDNKHINIPANKKTPKSGRSLLRKDLKKPKSSKTDTASIKITRRRRYVISQTELN</sequence>
<dbReference type="InParanoid" id="E9G622"/>
<dbReference type="HOGENOM" id="CLU_1628701_0_0_1"/>
<dbReference type="EMBL" id="GL732533">
    <property type="protein sequence ID" value="EFX85070.1"/>
    <property type="molecule type" value="Genomic_DNA"/>
</dbReference>
<dbReference type="Proteomes" id="UP000000305">
    <property type="component" value="Unassembled WGS sequence"/>
</dbReference>
<name>E9G622_DAPPU</name>
<evidence type="ECO:0000256" key="1">
    <source>
        <dbReference type="SAM" id="SignalP"/>
    </source>
</evidence>
<organism evidence="2 3">
    <name type="scientific">Daphnia pulex</name>
    <name type="common">Water flea</name>
    <dbReference type="NCBI Taxonomy" id="6669"/>
    <lineage>
        <taxon>Eukaryota</taxon>
        <taxon>Metazoa</taxon>
        <taxon>Ecdysozoa</taxon>
        <taxon>Arthropoda</taxon>
        <taxon>Crustacea</taxon>
        <taxon>Branchiopoda</taxon>
        <taxon>Diplostraca</taxon>
        <taxon>Cladocera</taxon>
        <taxon>Anomopoda</taxon>
        <taxon>Daphniidae</taxon>
        <taxon>Daphnia</taxon>
    </lineage>
</organism>
<reference evidence="2 3" key="1">
    <citation type="journal article" date="2011" name="Science">
        <title>The ecoresponsive genome of Daphnia pulex.</title>
        <authorList>
            <person name="Colbourne J.K."/>
            <person name="Pfrender M.E."/>
            <person name="Gilbert D."/>
            <person name="Thomas W.K."/>
            <person name="Tucker A."/>
            <person name="Oakley T.H."/>
            <person name="Tokishita S."/>
            <person name="Aerts A."/>
            <person name="Arnold G.J."/>
            <person name="Basu M.K."/>
            <person name="Bauer D.J."/>
            <person name="Caceres C.E."/>
            <person name="Carmel L."/>
            <person name="Casola C."/>
            <person name="Choi J.H."/>
            <person name="Detter J.C."/>
            <person name="Dong Q."/>
            <person name="Dusheyko S."/>
            <person name="Eads B.D."/>
            <person name="Frohlich T."/>
            <person name="Geiler-Samerotte K.A."/>
            <person name="Gerlach D."/>
            <person name="Hatcher P."/>
            <person name="Jogdeo S."/>
            <person name="Krijgsveld J."/>
            <person name="Kriventseva E.V."/>
            <person name="Kultz D."/>
            <person name="Laforsch C."/>
            <person name="Lindquist E."/>
            <person name="Lopez J."/>
            <person name="Manak J.R."/>
            <person name="Muller J."/>
            <person name="Pangilinan J."/>
            <person name="Patwardhan R.P."/>
            <person name="Pitluck S."/>
            <person name="Pritham E.J."/>
            <person name="Rechtsteiner A."/>
            <person name="Rho M."/>
            <person name="Rogozin I.B."/>
            <person name="Sakarya O."/>
            <person name="Salamov A."/>
            <person name="Schaack S."/>
            <person name="Shapiro H."/>
            <person name="Shiga Y."/>
            <person name="Skalitzky C."/>
            <person name="Smith Z."/>
            <person name="Souvorov A."/>
            <person name="Sung W."/>
            <person name="Tang Z."/>
            <person name="Tsuchiya D."/>
            <person name="Tu H."/>
            <person name="Vos H."/>
            <person name="Wang M."/>
            <person name="Wolf Y.I."/>
            <person name="Yamagata H."/>
            <person name="Yamada T."/>
            <person name="Ye Y."/>
            <person name="Shaw J.R."/>
            <person name="Andrews J."/>
            <person name="Crease T.J."/>
            <person name="Tang H."/>
            <person name="Lucas S.M."/>
            <person name="Robertson H.M."/>
            <person name="Bork P."/>
            <person name="Koonin E.V."/>
            <person name="Zdobnov E.M."/>
            <person name="Grigoriev I.V."/>
            <person name="Lynch M."/>
            <person name="Boore J.L."/>
        </authorList>
    </citation>
    <scope>NUCLEOTIDE SEQUENCE [LARGE SCALE GENOMIC DNA]</scope>
</reference>
<gene>
    <name evidence="2" type="ORF">DAPPUDRAFT_314417</name>
</gene>
<keyword evidence="1" id="KW-0732">Signal</keyword>
<protein>
    <submittedName>
        <fullName evidence="2">Uncharacterized protein</fullName>
    </submittedName>
</protein>
<keyword evidence="3" id="KW-1185">Reference proteome</keyword>
<feature type="signal peptide" evidence="1">
    <location>
        <begin position="1"/>
        <end position="23"/>
    </location>
</feature>
<dbReference type="OrthoDB" id="10348987at2759"/>
<dbReference type="KEGG" id="dpx:DAPPUDRAFT_314417"/>
<dbReference type="AlphaFoldDB" id="E9G622"/>
<accession>E9G622</accession>
<feature type="chain" id="PRO_5003240915" evidence="1">
    <location>
        <begin position="24"/>
        <end position="163"/>
    </location>
</feature>
<evidence type="ECO:0000313" key="3">
    <source>
        <dbReference type="Proteomes" id="UP000000305"/>
    </source>
</evidence>